<accession>A0ACA9MDY7</accession>
<keyword evidence="2" id="KW-1185">Reference proteome</keyword>
<protein>
    <submittedName>
        <fullName evidence="1">1744_t:CDS:1</fullName>
    </submittedName>
</protein>
<name>A0ACA9MDY7_9GLOM</name>
<evidence type="ECO:0000313" key="2">
    <source>
        <dbReference type="Proteomes" id="UP000789860"/>
    </source>
</evidence>
<reference evidence="1" key="1">
    <citation type="submission" date="2021-06" db="EMBL/GenBank/DDBJ databases">
        <authorList>
            <person name="Kallberg Y."/>
            <person name="Tangrot J."/>
            <person name="Rosling A."/>
        </authorList>
    </citation>
    <scope>NUCLEOTIDE SEQUENCE</scope>
    <source>
        <strain evidence="1">AU212A</strain>
    </source>
</reference>
<feature type="non-terminal residue" evidence="1">
    <location>
        <position position="1"/>
    </location>
</feature>
<feature type="non-terminal residue" evidence="1">
    <location>
        <position position="200"/>
    </location>
</feature>
<dbReference type="EMBL" id="CAJVPM010012181">
    <property type="protein sequence ID" value="CAG8586440.1"/>
    <property type="molecule type" value="Genomic_DNA"/>
</dbReference>
<dbReference type="Proteomes" id="UP000789860">
    <property type="component" value="Unassembled WGS sequence"/>
</dbReference>
<comment type="caution">
    <text evidence="1">The sequence shown here is derived from an EMBL/GenBank/DDBJ whole genome shotgun (WGS) entry which is preliminary data.</text>
</comment>
<organism evidence="1 2">
    <name type="scientific">Scutellospora calospora</name>
    <dbReference type="NCBI Taxonomy" id="85575"/>
    <lineage>
        <taxon>Eukaryota</taxon>
        <taxon>Fungi</taxon>
        <taxon>Fungi incertae sedis</taxon>
        <taxon>Mucoromycota</taxon>
        <taxon>Glomeromycotina</taxon>
        <taxon>Glomeromycetes</taxon>
        <taxon>Diversisporales</taxon>
        <taxon>Gigasporaceae</taxon>
        <taxon>Scutellospora</taxon>
    </lineage>
</organism>
<proteinExistence type="predicted"/>
<evidence type="ECO:0000313" key="1">
    <source>
        <dbReference type="EMBL" id="CAG8586440.1"/>
    </source>
</evidence>
<sequence length="200" mass="23461">QIIDNLQTEKDVEKNNQSDYIYSDLQRSLSKKEGKQKVIFDDLHVDERPADRDVQQMVMEGSPTFQVINESGVTFDESISPKRTREGNELKDSISFLVHDNTNKESLDQPRVKRTRQYEETKIDESCDNATKERFNPKNLSDQSHYTNRVVDMRSNSEKPNSELTFPDEIFEIEERLEQNEEIYKENPLRLLMEVALVDL</sequence>
<gene>
    <name evidence="1" type="ORF">SCALOS_LOCUS6412</name>
</gene>